<dbReference type="GO" id="GO:0032259">
    <property type="term" value="P:methylation"/>
    <property type="evidence" value="ECO:0007669"/>
    <property type="project" value="UniProtKB-KW"/>
</dbReference>
<dbReference type="Gene3D" id="3.40.50.150">
    <property type="entry name" value="Vaccinia Virus protein VP39"/>
    <property type="match status" value="1"/>
</dbReference>
<evidence type="ECO:0000313" key="8">
    <source>
        <dbReference type="EMBL" id="RYB03072.1"/>
    </source>
</evidence>
<accession>A0A4Q2RD25</accession>
<gene>
    <name evidence="8" type="ORF">D3272_18560</name>
</gene>
<dbReference type="Pfam" id="PF01739">
    <property type="entry name" value="CheR"/>
    <property type="match status" value="1"/>
</dbReference>
<feature type="binding site" evidence="6">
    <location>
        <begin position="226"/>
        <end position="227"/>
    </location>
    <ligand>
        <name>S-adenosyl-L-methionine</name>
        <dbReference type="ChEBI" id="CHEBI:59789"/>
    </ligand>
</feature>
<feature type="binding site" evidence="6">
    <location>
        <position position="103"/>
    </location>
    <ligand>
        <name>S-adenosyl-L-methionine</name>
        <dbReference type="ChEBI" id="CHEBI:59789"/>
    </ligand>
</feature>
<keyword evidence="9" id="KW-1185">Reference proteome</keyword>
<dbReference type="PANTHER" id="PTHR24422:SF19">
    <property type="entry name" value="CHEMOTAXIS PROTEIN METHYLTRANSFERASE"/>
    <property type="match status" value="1"/>
</dbReference>
<dbReference type="SMART" id="SM00138">
    <property type="entry name" value="MeTrc"/>
    <property type="match status" value="1"/>
</dbReference>
<evidence type="ECO:0000256" key="4">
    <source>
        <dbReference type="ARBA" id="ARBA00022691"/>
    </source>
</evidence>
<dbReference type="InterPro" id="IPR029063">
    <property type="entry name" value="SAM-dependent_MTases_sf"/>
</dbReference>
<evidence type="ECO:0000313" key="9">
    <source>
        <dbReference type="Proteomes" id="UP000289411"/>
    </source>
</evidence>
<dbReference type="InterPro" id="IPR022641">
    <property type="entry name" value="CheR_N"/>
</dbReference>
<feature type="binding site" evidence="6">
    <location>
        <position position="99"/>
    </location>
    <ligand>
        <name>S-adenosyl-L-methionine</name>
        <dbReference type="ChEBI" id="CHEBI:59789"/>
    </ligand>
</feature>
<dbReference type="Pfam" id="PF03705">
    <property type="entry name" value="CheR_N"/>
    <property type="match status" value="1"/>
</dbReference>
<dbReference type="Proteomes" id="UP000289411">
    <property type="component" value="Unassembled WGS sequence"/>
</dbReference>
<dbReference type="InterPro" id="IPR000780">
    <property type="entry name" value="CheR_MeTrfase"/>
</dbReference>
<dbReference type="EC" id="2.1.1.80" evidence="5"/>
<keyword evidence="2 5" id="KW-0489">Methyltransferase</keyword>
<protein>
    <recommendedName>
        <fullName evidence="5">Chemotaxis protein methyltransferase</fullName>
        <ecNumber evidence="5">2.1.1.80</ecNumber>
    </recommendedName>
</protein>
<evidence type="ECO:0000256" key="2">
    <source>
        <dbReference type="ARBA" id="ARBA00022603"/>
    </source>
</evidence>
<evidence type="ECO:0000256" key="6">
    <source>
        <dbReference type="PIRSR" id="PIRSR000410-1"/>
    </source>
</evidence>
<proteinExistence type="predicted"/>
<dbReference type="PRINTS" id="PR00996">
    <property type="entry name" value="CHERMTFRASE"/>
</dbReference>
<comment type="caution">
    <text evidence="8">The sequence shown here is derived from an EMBL/GenBank/DDBJ whole genome shotgun (WGS) entry which is preliminary data.</text>
</comment>
<dbReference type="GO" id="GO:0008983">
    <property type="term" value="F:protein-glutamate O-methyltransferase activity"/>
    <property type="evidence" value="ECO:0007669"/>
    <property type="project" value="UniProtKB-EC"/>
</dbReference>
<reference evidence="8 9" key="2">
    <citation type="submission" date="2019-02" db="EMBL/GenBank/DDBJ databases">
        <title>'Lichenibacterium ramalinii' gen. nov. sp. nov., 'Lichenibacterium minor' gen. nov. sp. nov.</title>
        <authorList>
            <person name="Pankratov T."/>
        </authorList>
    </citation>
    <scope>NUCLEOTIDE SEQUENCE [LARGE SCALE GENOMIC DNA]</scope>
    <source>
        <strain evidence="8 9">RmlP001</strain>
    </source>
</reference>
<evidence type="ECO:0000256" key="1">
    <source>
        <dbReference type="ARBA" id="ARBA00001541"/>
    </source>
</evidence>
<feature type="domain" description="CheR-type methyltransferase" evidence="7">
    <location>
        <begin position="20"/>
        <end position="300"/>
    </location>
</feature>
<dbReference type="Gene3D" id="1.10.155.10">
    <property type="entry name" value="Chemotaxis receptor methyltransferase CheR, N-terminal domain"/>
    <property type="match status" value="1"/>
</dbReference>
<name>A0A4Q2RD25_9HYPH</name>
<feature type="binding site" evidence="6">
    <location>
        <position position="141"/>
    </location>
    <ligand>
        <name>S-adenosyl-L-methionine</name>
        <dbReference type="ChEBI" id="CHEBI:59789"/>
    </ligand>
</feature>
<evidence type="ECO:0000256" key="3">
    <source>
        <dbReference type="ARBA" id="ARBA00022679"/>
    </source>
</evidence>
<dbReference type="InterPro" id="IPR036804">
    <property type="entry name" value="CheR_N_sf"/>
</dbReference>
<dbReference type="InterPro" id="IPR022642">
    <property type="entry name" value="CheR_C"/>
</dbReference>
<dbReference type="SUPFAM" id="SSF47757">
    <property type="entry name" value="Chemotaxis receptor methyltransferase CheR, N-terminal domain"/>
    <property type="match status" value="1"/>
</dbReference>
<dbReference type="PROSITE" id="PS50123">
    <property type="entry name" value="CHER"/>
    <property type="match status" value="1"/>
</dbReference>
<reference evidence="8 9" key="1">
    <citation type="submission" date="2018-09" db="EMBL/GenBank/DDBJ databases">
        <authorList>
            <person name="Grouzdev D.S."/>
            <person name="Krutkina M.S."/>
        </authorList>
    </citation>
    <scope>NUCLEOTIDE SEQUENCE [LARGE SCALE GENOMIC DNA]</scope>
    <source>
        <strain evidence="8 9">RmlP001</strain>
    </source>
</reference>
<organism evidence="8 9">
    <name type="scientific">Lichenibacterium ramalinae</name>
    <dbReference type="NCBI Taxonomy" id="2316527"/>
    <lineage>
        <taxon>Bacteria</taxon>
        <taxon>Pseudomonadati</taxon>
        <taxon>Pseudomonadota</taxon>
        <taxon>Alphaproteobacteria</taxon>
        <taxon>Hyphomicrobiales</taxon>
        <taxon>Lichenihabitantaceae</taxon>
        <taxon>Lichenibacterium</taxon>
    </lineage>
</organism>
<dbReference type="AlphaFoldDB" id="A0A4Q2RD25"/>
<dbReference type="InterPro" id="IPR026024">
    <property type="entry name" value="Chemotaxis_MeTrfase_CheR"/>
</dbReference>
<comment type="catalytic activity">
    <reaction evidence="1 5">
        <text>L-glutamyl-[protein] + S-adenosyl-L-methionine = [protein]-L-glutamate 5-O-methyl ester + S-adenosyl-L-homocysteine</text>
        <dbReference type="Rhea" id="RHEA:24452"/>
        <dbReference type="Rhea" id="RHEA-COMP:10208"/>
        <dbReference type="Rhea" id="RHEA-COMP:10311"/>
        <dbReference type="ChEBI" id="CHEBI:29973"/>
        <dbReference type="ChEBI" id="CHEBI:57856"/>
        <dbReference type="ChEBI" id="CHEBI:59789"/>
        <dbReference type="ChEBI" id="CHEBI:82795"/>
        <dbReference type="EC" id="2.1.1.80"/>
    </reaction>
</comment>
<sequence>MSAALNVPRSKAEGSRTDSIVEGEFVFRAEDFRRIAAMLHADAGIFLPEAKSTLVYSRLVKRLRILGLESFRDYCAFLDEAGGADERQQMMAALTTNVTRFFREPHHFEHLRTTVLPPLLEAAKRGGRVRIWSAGCSKGHEPYSLAMTVLSLMPDAADRDVRILASDIDPNVVEEGRAGRYDRGALDGVPPAELKRFFRPDGGRGESGWFSATDDMRRLVAFRELNLMGQWPMAGQFDIIFCRNVVIYFDEATQAKIWERFSQKLLPGGTLCIGHSERLSGSAQSRFTNVGITIYRHAGGKGA</sequence>
<evidence type="ECO:0000256" key="5">
    <source>
        <dbReference type="PIRNR" id="PIRNR000410"/>
    </source>
</evidence>
<keyword evidence="3 5" id="KW-0808">Transferase</keyword>
<dbReference type="PIRSF" id="PIRSF000410">
    <property type="entry name" value="CheR"/>
    <property type="match status" value="1"/>
</dbReference>
<dbReference type="EMBL" id="QYBC01000016">
    <property type="protein sequence ID" value="RYB03072.1"/>
    <property type="molecule type" value="Genomic_DNA"/>
</dbReference>
<dbReference type="OrthoDB" id="9816309at2"/>
<feature type="binding site" evidence="6">
    <location>
        <begin position="243"/>
        <end position="244"/>
    </location>
    <ligand>
        <name>S-adenosyl-L-methionine</name>
        <dbReference type="ChEBI" id="CHEBI:59789"/>
    </ligand>
</feature>
<dbReference type="PANTHER" id="PTHR24422">
    <property type="entry name" value="CHEMOTAXIS PROTEIN METHYLTRANSFERASE"/>
    <property type="match status" value="1"/>
</dbReference>
<evidence type="ECO:0000259" key="7">
    <source>
        <dbReference type="PROSITE" id="PS50123"/>
    </source>
</evidence>
<dbReference type="SUPFAM" id="SSF53335">
    <property type="entry name" value="S-adenosyl-L-methionine-dependent methyltransferases"/>
    <property type="match status" value="1"/>
</dbReference>
<feature type="binding site" evidence="6">
    <location>
        <position position="167"/>
    </location>
    <ligand>
        <name>S-adenosyl-L-methionine</name>
        <dbReference type="ChEBI" id="CHEBI:59789"/>
    </ligand>
</feature>
<comment type="function">
    <text evidence="5">Methylation of the membrane-bound methyl-accepting chemotaxis proteins (MCP) to form gamma-glutamyl methyl ester residues in MCP.</text>
</comment>
<dbReference type="RefSeq" id="WP_129220709.1">
    <property type="nucleotide sequence ID" value="NZ_QYBC01000016.1"/>
</dbReference>
<dbReference type="InterPro" id="IPR050903">
    <property type="entry name" value="Bact_Chemotaxis_MeTrfase"/>
</dbReference>
<keyword evidence="4 5" id="KW-0949">S-adenosyl-L-methionine</keyword>
<feature type="binding site" evidence="6">
    <location>
        <position position="97"/>
    </location>
    <ligand>
        <name>S-adenosyl-L-methionine</name>
        <dbReference type="ChEBI" id="CHEBI:59789"/>
    </ligand>
</feature>